<name>A0ABW1YH42_9GAMM</name>
<gene>
    <name evidence="1" type="ORF">ACFQBM_02355</name>
</gene>
<dbReference type="GO" id="GO:0004519">
    <property type="term" value="F:endonuclease activity"/>
    <property type="evidence" value="ECO:0007669"/>
    <property type="project" value="UniProtKB-KW"/>
</dbReference>
<dbReference type="RefSeq" id="WP_193192216.1">
    <property type="nucleotide sequence ID" value="NZ_JACZFR010000026.1"/>
</dbReference>
<keyword evidence="1" id="KW-0378">Hydrolase</keyword>
<keyword evidence="2" id="KW-1185">Reference proteome</keyword>
<reference evidence="2" key="1">
    <citation type="journal article" date="2019" name="Int. J. Syst. Evol. Microbiol.">
        <title>The Global Catalogue of Microorganisms (GCM) 10K type strain sequencing project: providing services to taxonomists for standard genome sequencing and annotation.</title>
        <authorList>
            <consortium name="The Broad Institute Genomics Platform"/>
            <consortium name="The Broad Institute Genome Sequencing Center for Infectious Disease"/>
            <person name="Wu L."/>
            <person name="Ma J."/>
        </authorList>
    </citation>
    <scope>NUCLEOTIDE SEQUENCE [LARGE SCALE GENOMIC DNA]</scope>
    <source>
        <strain evidence="2">CGMCC 1.13718</strain>
    </source>
</reference>
<dbReference type="InterPro" id="IPR007581">
    <property type="entry name" value="Endonuclease-V"/>
</dbReference>
<keyword evidence="1" id="KW-0540">Nuclease</keyword>
<dbReference type="Gene3D" id="3.30.2170.10">
    <property type="entry name" value="archaeoglobus fulgidus dsm 4304 superfamily"/>
    <property type="match status" value="1"/>
</dbReference>
<comment type="caution">
    <text evidence="1">The sequence shown here is derived from an EMBL/GenBank/DDBJ whole genome shotgun (WGS) entry which is preliminary data.</text>
</comment>
<dbReference type="Proteomes" id="UP001596425">
    <property type="component" value="Unassembled WGS sequence"/>
</dbReference>
<protein>
    <submittedName>
        <fullName evidence="1">Endonuclease V</fullName>
    </submittedName>
</protein>
<dbReference type="EMBL" id="JBHSVR010000001">
    <property type="protein sequence ID" value="MFC6632101.1"/>
    <property type="molecule type" value="Genomic_DNA"/>
</dbReference>
<sequence>MILAIDVDYRESDALAAGISFNDWQDEIHSHIYRGVISEIEDYESGSFYRRELPCILHLLKEHHLSPEIIVIDGFVHLGDESRPGLGMHLYNALDRKVPVIGVTKSPFKKTAADTKLLRGDSARPLYITAAGMELETAKACILSIHGKHRIPTLLKQADRECRRK</sequence>
<proteinExistence type="predicted"/>
<keyword evidence="1" id="KW-0255">Endonuclease</keyword>
<organism evidence="1 2">
    <name type="scientific">Microbulbifer taiwanensis</name>
    <dbReference type="NCBI Taxonomy" id="986746"/>
    <lineage>
        <taxon>Bacteria</taxon>
        <taxon>Pseudomonadati</taxon>
        <taxon>Pseudomonadota</taxon>
        <taxon>Gammaproteobacteria</taxon>
        <taxon>Cellvibrionales</taxon>
        <taxon>Microbulbiferaceae</taxon>
        <taxon>Microbulbifer</taxon>
    </lineage>
</organism>
<evidence type="ECO:0000313" key="2">
    <source>
        <dbReference type="Proteomes" id="UP001596425"/>
    </source>
</evidence>
<dbReference type="Pfam" id="PF04493">
    <property type="entry name" value="Endonuclease_5"/>
    <property type="match status" value="1"/>
</dbReference>
<evidence type="ECO:0000313" key="1">
    <source>
        <dbReference type="EMBL" id="MFC6632101.1"/>
    </source>
</evidence>
<accession>A0ABW1YH42</accession>